<dbReference type="EMBL" id="LGRX02017358">
    <property type="protein sequence ID" value="KAK3260875.1"/>
    <property type="molecule type" value="Genomic_DNA"/>
</dbReference>
<evidence type="ECO:0000256" key="1">
    <source>
        <dbReference type="SAM" id="MobiDB-lite"/>
    </source>
</evidence>
<dbReference type="AlphaFoldDB" id="A0AAE0FJI6"/>
<proteinExistence type="predicted"/>
<name>A0AAE0FJI6_9CHLO</name>
<accession>A0AAE0FJI6</accession>
<evidence type="ECO:0000313" key="2">
    <source>
        <dbReference type="EMBL" id="KAK3260875.1"/>
    </source>
</evidence>
<evidence type="ECO:0000313" key="3">
    <source>
        <dbReference type="Proteomes" id="UP001190700"/>
    </source>
</evidence>
<feature type="compositionally biased region" description="Basic and acidic residues" evidence="1">
    <location>
        <begin position="1"/>
        <end position="10"/>
    </location>
</feature>
<dbReference type="Proteomes" id="UP001190700">
    <property type="component" value="Unassembled WGS sequence"/>
</dbReference>
<reference evidence="2 3" key="1">
    <citation type="journal article" date="2015" name="Genome Biol. Evol.">
        <title>Comparative Genomics of a Bacterivorous Green Alga Reveals Evolutionary Causalities and Consequences of Phago-Mixotrophic Mode of Nutrition.</title>
        <authorList>
            <person name="Burns J.A."/>
            <person name="Paasch A."/>
            <person name="Narechania A."/>
            <person name="Kim E."/>
        </authorList>
    </citation>
    <scope>NUCLEOTIDE SEQUENCE [LARGE SCALE GENOMIC DNA]</scope>
    <source>
        <strain evidence="2 3">PLY_AMNH</strain>
    </source>
</reference>
<organism evidence="2 3">
    <name type="scientific">Cymbomonas tetramitiformis</name>
    <dbReference type="NCBI Taxonomy" id="36881"/>
    <lineage>
        <taxon>Eukaryota</taxon>
        <taxon>Viridiplantae</taxon>
        <taxon>Chlorophyta</taxon>
        <taxon>Pyramimonadophyceae</taxon>
        <taxon>Pyramimonadales</taxon>
        <taxon>Pyramimonadaceae</taxon>
        <taxon>Cymbomonas</taxon>
    </lineage>
</organism>
<feature type="region of interest" description="Disordered" evidence="1">
    <location>
        <begin position="1"/>
        <end position="88"/>
    </location>
</feature>
<protein>
    <submittedName>
        <fullName evidence="2">Uncharacterized protein</fullName>
    </submittedName>
</protein>
<keyword evidence="3" id="KW-1185">Reference proteome</keyword>
<comment type="caution">
    <text evidence="2">The sequence shown here is derived from an EMBL/GenBank/DDBJ whole genome shotgun (WGS) entry which is preliminary data.</text>
</comment>
<sequence>MVCEDQRSTADRILPAAGQWQGNNRASADRELTEAPRCPPTPPPLHATSRQYEDMECEDQRSTADRIPPAGGQWQGDNPASADRELTE</sequence>
<gene>
    <name evidence="2" type="ORF">CYMTET_30191</name>
</gene>
<feature type="non-terminal residue" evidence="2">
    <location>
        <position position="88"/>
    </location>
</feature>